<comment type="caution">
    <text evidence="5">The sequence shown here is derived from an EMBL/GenBank/DDBJ whole genome shotgun (WGS) entry which is preliminary data.</text>
</comment>
<evidence type="ECO:0000256" key="4">
    <source>
        <dbReference type="ARBA" id="ARBA00022837"/>
    </source>
</evidence>
<evidence type="ECO:0000313" key="5">
    <source>
        <dbReference type="EMBL" id="TMM57979.1"/>
    </source>
</evidence>
<evidence type="ECO:0000313" key="6">
    <source>
        <dbReference type="Proteomes" id="UP000310314"/>
    </source>
</evidence>
<organism evidence="5 6">
    <name type="scientific">Maribacter algarum</name>
    <name type="common">ex Zhang et al. 2020</name>
    <dbReference type="NCBI Taxonomy" id="2578118"/>
    <lineage>
        <taxon>Bacteria</taxon>
        <taxon>Pseudomonadati</taxon>
        <taxon>Bacteroidota</taxon>
        <taxon>Flavobacteriia</taxon>
        <taxon>Flavobacteriales</taxon>
        <taxon>Flavobacteriaceae</taxon>
        <taxon>Maribacter</taxon>
    </lineage>
</organism>
<evidence type="ECO:0000256" key="1">
    <source>
        <dbReference type="ARBA" id="ARBA00004613"/>
    </source>
</evidence>
<comment type="subcellular location">
    <subcellularLocation>
        <location evidence="1">Secreted</location>
    </subcellularLocation>
</comment>
<keyword evidence="4" id="KW-0106">Calcium</keyword>
<dbReference type="AlphaFoldDB" id="A0A5S3PSL4"/>
<dbReference type="PROSITE" id="PS00018">
    <property type="entry name" value="EF_HAND_1"/>
    <property type="match status" value="3"/>
</dbReference>
<dbReference type="SUPFAM" id="SSF48695">
    <property type="entry name" value="Multiheme cytochromes"/>
    <property type="match status" value="1"/>
</dbReference>
<evidence type="ECO:0008006" key="7">
    <source>
        <dbReference type="Google" id="ProtNLM"/>
    </source>
</evidence>
<evidence type="ECO:0000256" key="2">
    <source>
        <dbReference type="ARBA" id="ARBA00022525"/>
    </source>
</evidence>
<gene>
    <name evidence="5" type="ORF">FEE95_00695</name>
</gene>
<dbReference type="Pfam" id="PF18884">
    <property type="entry name" value="TSP3_bac"/>
    <property type="match status" value="3"/>
</dbReference>
<dbReference type="InterPro" id="IPR018247">
    <property type="entry name" value="EF_Hand_1_Ca_BS"/>
</dbReference>
<dbReference type="InterPro" id="IPR059100">
    <property type="entry name" value="TSP3_bac"/>
</dbReference>
<reference evidence="5 6" key="1">
    <citation type="submission" date="2019-05" db="EMBL/GenBank/DDBJ databases">
        <authorList>
            <person name="Zhang J.-Y."/>
            <person name="Feg X."/>
            <person name="Du Z.-J."/>
        </authorList>
    </citation>
    <scope>NUCLEOTIDE SEQUENCE [LARGE SCALE GENOMIC DNA]</scope>
    <source>
        <strain evidence="5 6">RZ26</strain>
    </source>
</reference>
<accession>A0A5S3PSL4</accession>
<protein>
    <recommendedName>
        <fullName evidence="7">Cytochrome c domain-containing protein</fullName>
    </recommendedName>
</protein>
<dbReference type="RefSeq" id="WP_138655911.1">
    <property type="nucleotide sequence ID" value="NZ_VATY01000001.1"/>
</dbReference>
<dbReference type="OrthoDB" id="338827at2"/>
<name>A0A5S3PSL4_9FLAO</name>
<keyword evidence="2" id="KW-0964">Secreted</keyword>
<keyword evidence="6" id="KW-1185">Reference proteome</keyword>
<dbReference type="Proteomes" id="UP000310314">
    <property type="component" value="Unassembled WGS sequence"/>
</dbReference>
<dbReference type="EMBL" id="VATY01000001">
    <property type="protein sequence ID" value="TMM57979.1"/>
    <property type="molecule type" value="Genomic_DNA"/>
</dbReference>
<dbReference type="PROSITE" id="PS51257">
    <property type="entry name" value="PROKAR_LIPOPROTEIN"/>
    <property type="match status" value="1"/>
</dbReference>
<sequence>MTKSISKFLGIFSLFFLLMSLLIISCKSEDTGDNPVVMLDSDGDGILDEQEVANGTNKNNACDPVQVSGYSGFDSTSATWLASDCDKDGITNGDELSASTDPYVDQITDTDGDGIVNSDELLAGTDMNDPCDPKQEPGYTGHNTSSTLWSNADCDSDGFLNGDEITNSTDPYFDDTVYPTADFLPFLSELNLFEGPVANLKFNRTVDEYNLATPLYTDYSYKLRSISIPKDSKMTYTGEGLLSFPDNTIISKTFYYLNDERNPSAGRQMIETRLLIKKNGIWEMGNYIWNAEQTDAELSLDGPIVPVNWIDKTGANRSVNYLVPIMVNCIQCHSNNNTITPIGPKSRNLNFVKNGVNSLQNLIDKGLLEGAPSISEIESLPVWSDTSFALSERARAYMDVNCAHCHQPGGLHDANIGVRPDFRYETSFTNSNIDPFKADIRNRVDIDPAFGPSMPLVGITVKHAEGVQLIQDYIDSLD</sequence>
<keyword evidence="3" id="KW-0732">Signal</keyword>
<dbReference type="InterPro" id="IPR011992">
    <property type="entry name" value="EF-hand-dom_pair"/>
</dbReference>
<dbReference type="SUPFAM" id="SSF47473">
    <property type="entry name" value="EF-hand"/>
    <property type="match status" value="1"/>
</dbReference>
<evidence type="ECO:0000256" key="3">
    <source>
        <dbReference type="ARBA" id="ARBA00022729"/>
    </source>
</evidence>
<proteinExistence type="predicted"/>
<dbReference type="InterPro" id="IPR036280">
    <property type="entry name" value="Multihaem_cyt_sf"/>
</dbReference>